<evidence type="ECO:0000259" key="1">
    <source>
        <dbReference type="Pfam" id="PF18602"/>
    </source>
</evidence>
<dbReference type="Proteomes" id="UP000272010">
    <property type="component" value="Chromosome"/>
</dbReference>
<dbReference type="Pfam" id="PF18602">
    <property type="entry name" value="Rap1a"/>
    <property type="match status" value="1"/>
</dbReference>
<sequence>MRNTVWLVTSSGIEIVRLILSVAFVFATLGAPATAFDGSDLLQMCEQPELSHQRGVCNGFVLGVSSGIELGSLKAGYAAGLPEDQWDSMKRYGQTVAGYCEPEAVKNGQLIDVVVKFLKESPEHRHENAAILVAMAFTSAFPCP</sequence>
<protein>
    <recommendedName>
        <fullName evidence="1">Rap1a immunity protein domain-containing protein</fullName>
    </recommendedName>
</protein>
<reference evidence="3" key="1">
    <citation type="submission" date="2018-07" db="EMBL/GenBank/DDBJ databases">
        <title>Genome Structure of the Opportunistic Pathogen Paracoccus yeei (Alphaproteobacteria) and Identification of Putative Virulence Factors.</title>
        <authorList>
            <person name="Lasek R."/>
            <person name="Szuplewska M."/>
            <person name="Mitura M."/>
            <person name="Decewicz P."/>
            <person name="Chmielowska C."/>
            <person name="Pawlot A."/>
            <person name="Sentkowska D."/>
            <person name="Czarnecki J."/>
            <person name="Bartosik D."/>
        </authorList>
    </citation>
    <scope>NUCLEOTIDE SEQUENCE [LARGE SCALE GENOMIC DNA]</scope>
    <source>
        <strain evidence="3">CCUG 32053</strain>
    </source>
</reference>
<evidence type="ECO:0000313" key="3">
    <source>
        <dbReference type="Proteomes" id="UP000272010"/>
    </source>
</evidence>
<gene>
    <name evidence="2" type="ORF">PY32053_02586</name>
</gene>
<evidence type="ECO:0000313" key="2">
    <source>
        <dbReference type="EMBL" id="AYF02180.1"/>
    </source>
</evidence>
<dbReference type="EMBL" id="CP031078">
    <property type="protein sequence ID" value="AYF02180.1"/>
    <property type="molecule type" value="Genomic_DNA"/>
</dbReference>
<organism evidence="2 3">
    <name type="scientific">Paracoccus yeei</name>
    <dbReference type="NCBI Taxonomy" id="147645"/>
    <lineage>
        <taxon>Bacteria</taxon>
        <taxon>Pseudomonadati</taxon>
        <taxon>Pseudomonadota</taxon>
        <taxon>Alphaproteobacteria</taxon>
        <taxon>Rhodobacterales</taxon>
        <taxon>Paracoccaceae</taxon>
        <taxon>Paracoccus</taxon>
    </lineage>
</organism>
<feature type="domain" description="Rap1a immunity protein" evidence="1">
    <location>
        <begin position="38"/>
        <end position="143"/>
    </location>
</feature>
<proteinExistence type="predicted"/>
<name>A0A386UPZ5_9RHOB</name>
<dbReference type="AlphaFoldDB" id="A0A386UPZ5"/>
<accession>A0A386UPZ5</accession>
<dbReference type="InterPro" id="IPR041238">
    <property type="entry name" value="Rap1a"/>
</dbReference>
<dbReference type="Gene3D" id="1.10.890.40">
    <property type="match status" value="1"/>
</dbReference>